<evidence type="ECO:0000313" key="2">
    <source>
        <dbReference type="EMBL" id="MBK6301573.1"/>
    </source>
</evidence>
<keyword evidence="1" id="KW-0472">Membrane</keyword>
<evidence type="ECO:0000313" key="3">
    <source>
        <dbReference type="Proteomes" id="UP000718281"/>
    </source>
</evidence>
<dbReference type="Proteomes" id="UP000718281">
    <property type="component" value="Unassembled WGS sequence"/>
</dbReference>
<feature type="transmembrane region" description="Helical" evidence="1">
    <location>
        <begin position="153"/>
        <end position="173"/>
    </location>
</feature>
<reference evidence="2 3" key="1">
    <citation type="submission" date="2020-10" db="EMBL/GenBank/DDBJ databases">
        <title>Connecting structure to function with the recovery of over 1000 high-quality activated sludge metagenome-assembled genomes encoding full-length rRNA genes using long-read sequencing.</title>
        <authorList>
            <person name="Singleton C.M."/>
            <person name="Petriglieri F."/>
            <person name="Kristensen J.M."/>
            <person name="Kirkegaard R.H."/>
            <person name="Michaelsen T.Y."/>
            <person name="Andersen M.H."/>
            <person name="Karst S.M."/>
            <person name="Dueholm M.S."/>
            <person name="Nielsen P.H."/>
            <person name="Albertsen M."/>
        </authorList>
    </citation>
    <scope>NUCLEOTIDE SEQUENCE [LARGE SCALE GENOMIC DNA]</scope>
    <source>
        <strain evidence="2">AalE_18-Q3-R2-46_BAT3C.188</strain>
    </source>
</reference>
<accession>A0A934X796</accession>
<name>A0A934X796_9MICO</name>
<sequence>MTGFAAVNFVLVALASALAVAALMVGTAYLARRVGKVSIVDVTWGLAFVTISWVALALGTGDLARRVLLAVLVTIWGARLAWHIGRRGHGAPEDPRYVALLADAPGGDIHRYAVLRVFVPQGAIAWFVGLPVQVSASVTGGDGTGGTGGTGSLGWLGVIGWLGVAVWIVGFAFEAVGDAQLRRFKADPANRGRVMDRGLWAWTRHPNYFGDAMVSWGLWLVAAGHWPGVLTVLSPVLMTVLLVRVSGAKLLEKAMGARPGYADYISRTSSFLPRPPRRR</sequence>
<dbReference type="GO" id="GO:0016020">
    <property type="term" value="C:membrane"/>
    <property type="evidence" value="ECO:0007669"/>
    <property type="project" value="TreeGrafter"/>
</dbReference>
<dbReference type="Pfam" id="PF06966">
    <property type="entry name" value="DUF1295"/>
    <property type="match status" value="1"/>
</dbReference>
<dbReference type="EMBL" id="JADIXZ010000004">
    <property type="protein sequence ID" value="MBK6301573.1"/>
    <property type="molecule type" value="Genomic_DNA"/>
</dbReference>
<dbReference type="AlphaFoldDB" id="A0A934X796"/>
<comment type="caution">
    <text evidence="2">The sequence shown here is derived from an EMBL/GenBank/DDBJ whole genome shotgun (WGS) entry which is preliminary data.</text>
</comment>
<dbReference type="Gene3D" id="1.20.120.1630">
    <property type="match status" value="1"/>
</dbReference>
<organism evidence="2 3">
    <name type="scientific">Candidatus Phosphoribacter hodrii</name>
    <dbReference type="NCBI Taxonomy" id="2953743"/>
    <lineage>
        <taxon>Bacteria</taxon>
        <taxon>Bacillati</taxon>
        <taxon>Actinomycetota</taxon>
        <taxon>Actinomycetes</taxon>
        <taxon>Micrococcales</taxon>
        <taxon>Dermatophilaceae</taxon>
        <taxon>Candidatus Phosphoribacter</taxon>
    </lineage>
</organism>
<dbReference type="PANTHER" id="PTHR32251:SF17">
    <property type="entry name" value="STEROID 5-ALPHA REDUCTASE C-TERMINAL DOMAIN-CONTAINING PROTEIN"/>
    <property type="match status" value="1"/>
</dbReference>
<gene>
    <name evidence="2" type="ORF">IPF40_11175</name>
</gene>
<keyword evidence="1" id="KW-1133">Transmembrane helix</keyword>
<dbReference type="InterPro" id="IPR010721">
    <property type="entry name" value="UstE-like"/>
</dbReference>
<proteinExistence type="predicted"/>
<evidence type="ECO:0000256" key="1">
    <source>
        <dbReference type="SAM" id="Phobius"/>
    </source>
</evidence>
<feature type="transmembrane region" description="Helical" evidence="1">
    <location>
        <begin position="37"/>
        <end position="57"/>
    </location>
</feature>
<keyword evidence="1" id="KW-0812">Transmembrane</keyword>
<feature type="transmembrane region" description="Helical" evidence="1">
    <location>
        <begin position="6"/>
        <end position="30"/>
    </location>
</feature>
<dbReference type="PANTHER" id="PTHR32251">
    <property type="entry name" value="3-OXO-5-ALPHA-STEROID 4-DEHYDROGENASE"/>
    <property type="match status" value="1"/>
</dbReference>
<dbReference type="PROSITE" id="PS50244">
    <property type="entry name" value="S5A_REDUCTASE"/>
    <property type="match status" value="1"/>
</dbReference>
<protein>
    <submittedName>
        <fullName evidence="2">DUF1295 domain-containing protein</fullName>
    </submittedName>
</protein>